<evidence type="ECO:0000256" key="2">
    <source>
        <dbReference type="ARBA" id="ARBA00012980"/>
    </source>
</evidence>
<comment type="similarity">
    <text evidence="1 12">Belongs to the thymidylate kinase family.</text>
</comment>
<dbReference type="GO" id="GO:0006235">
    <property type="term" value="P:dTTP biosynthetic process"/>
    <property type="evidence" value="ECO:0007669"/>
    <property type="project" value="UniProtKB-UniRule"/>
</dbReference>
<reference evidence="14" key="1">
    <citation type="journal article" date="2021" name="ISME J.">
        <title>Genomic evolution of the class Acidithiobacillia: deep-branching Proteobacteria living in extreme acidic conditions.</title>
        <authorList>
            <person name="Moya-Beltran A."/>
            <person name="Beard S."/>
            <person name="Rojas-Villalobos C."/>
            <person name="Issotta F."/>
            <person name="Gallardo Y."/>
            <person name="Ulloa R."/>
            <person name="Giaveno A."/>
            <person name="Degli Esposti M."/>
            <person name="Johnson D.B."/>
            <person name="Quatrini R."/>
        </authorList>
    </citation>
    <scope>NUCLEOTIDE SEQUENCE</scope>
    <source>
        <strain evidence="14">VAN18-1</strain>
    </source>
</reference>
<gene>
    <name evidence="12" type="primary">tmk</name>
    <name evidence="14" type="ORF">HFQ13_06900</name>
</gene>
<comment type="caution">
    <text evidence="14">The sequence shown here is derived from an EMBL/GenBank/DDBJ whole genome shotgun (WGS) entry which is preliminary data.</text>
</comment>
<dbReference type="Pfam" id="PF02223">
    <property type="entry name" value="Thymidylate_kin"/>
    <property type="match status" value="1"/>
</dbReference>
<dbReference type="Gene3D" id="3.40.50.300">
    <property type="entry name" value="P-loop containing nucleotide triphosphate hydrolases"/>
    <property type="match status" value="1"/>
</dbReference>
<dbReference type="PROSITE" id="PS01331">
    <property type="entry name" value="THYMIDYLATE_KINASE"/>
    <property type="match status" value="1"/>
</dbReference>
<evidence type="ECO:0000256" key="8">
    <source>
        <dbReference type="ARBA" id="ARBA00022840"/>
    </source>
</evidence>
<accession>A0AAE2YQ13</accession>
<dbReference type="GO" id="GO:0005524">
    <property type="term" value="F:ATP binding"/>
    <property type="evidence" value="ECO:0007669"/>
    <property type="project" value="UniProtKB-UniRule"/>
</dbReference>
<sequence>MSKMTKESGFFITLEGIEGAGKSTVLPFLAEQIEALGYTVERSREPGGGPLGEALRAIFLNPDLQLDVEEELLLLYAGRRDHLRSRILPALAAGKVLLCDRYEDSTVAYQGGGRGVALARIEELSRWAGILRQPDLTFWLDIDPQVAAERIRDRRPDRMERESIDFFRRAQAAFAQRAMEMPKRFYRIDASQPLAQVQEQLREALLARIPPRQSHHG</sequence>
<keyword evidence="6 12" id="KW-0547">Nucleotide-binding</keyword>
<dbReference type="GO" id="GO:0006227">
    <property type="term" value="P:dUDP biosynthetic process"/>
    <property type="evidence" value="ECO:0007669"/>
    <property type="project" value="TreeGrafter"/>
</dbReference>
<feature type="binding site" evidence="12">
    <location>
        <begin position="16"/>
        <end position="23"/>
    </location>
    <ligand>
        <name>ATP</name>
        <dbReference type="ChEBI" id="CHEBI:30616"/>
    </ligand>
</feature>
<evidence type="ECO:0000313" key="15">
    <source>
        <dbReference type="Proteomes" id="UP001197378"/>
    </source>
</evidence>
<evidence type="ECO:0000256" key="10">
    <source>
        <dbReference type="ARBA" id="ARBA00048743"/>
    </source>
</evidence>
<organism evidence="14 15">
    <name type="scientific">Igneacidithiobacillus copahuensis</name>
    <dbReference type="NCBI Taxonomy" id="2724909"/>
    <lineage>
        <taxon>Bacteria</taxon>
        <taxon>Pseudomonadati</taxon>
        <taxon>Pseudomonadota</taxon>
        <taxon>Acidithiobacillia</taxon>
        <taxon>Acidithiobacillales</taxon>
        <taxon>Acidithiobacillaceae</taxon>
        <taxon>Igneacidithiobacillus</taxon>
    </lineage>
</organism>
<comment type="function">
    <text evidence="11 12">Phosphorylation of dTMP to form dTDP in both de novo and salvage pathways of dTTP synthesis.</text>
</comment>
<comment type="catalytic activity">
    <reaction evidence="10 12">
        <text>dTMP + ATP = dTDP + ADP</text>
        <dbReference type="Rhea" id="RHEA:13517"/>
        <dbReference type="ChEBI" id="CHEBI:30616"/>
        <dbReference type="ChEBI" id="CHEBI:58369"/>
        <dbReference type="ChEBI" id="CHEBI:63528"/>
        <dbReference type="ChEBI" id="CHEBI:456216"/>
        <dbReference type="EC" id="2.7.4.9"/>
    </reaction>
</comment>
<dbReference type="InterPro" id="IPR018094">
    <property type="entry name" value="Thymidylate_kinase"/>
</dbReference>
<dbReference type="GO" id="GO:0004798">
    <property type="term" value="F:dTMP kinase activity"/>
    <property type="evidence" value="ECO:0007669"/>
    <property type="project" value="UniProtKB-UniRule"/>
</dbReference>
<evidence type="ECO:0000256" key="11">
    <source>
        <dbReference type="ARBA" id="ARBA00057735"/>
    </source>
</evidence>
<dbReference type="HAMAP" id="MF_00165">
    <property type="entry name" value="Thymidylate_kinase"/>
    <property type="match status" value="1"/>
</dbReference>
<keyword evidence="15" id="KW-1185">Reference proteome</keyword>
<evidence type="ECO:0000256" key="5">
    <source>
        <dbReference type="ARBA" id="ARBA00022727"/>
    </source>
</evidence>
<evidence type="ECO:0000256" key="3">
    <source>
        <dbReference type="ARBA" id="ARBA00017144"/>
    </source>
</evidence>
<dbReference type="PANTHER" id="PTHR10344:SF4">
    <property type="entry name" value="UMP-CMP KINASE 2, MITOCHONDRIAL"/>
    <property type="match status" value="1"/>
</dbReference>
<dbReference type="PANTHER" id="PTHR10344">
    <property type="entry name" value="THYMIDYLATE KINASE"/>
    <property type="match status" value="1"/>
</dbReference>
<evidence type="ECO:0000256" key="1">
    <source>
        <dbReference type="ARBA" id="ARBA00009776"/>
    </source>
</evidence>
<dbReference type="InterPro" id="IPR018095">
    <property type="entry name" value="Thymidylate_kin_CS"/>
</dbReference>
<dbReference type="EMBL" id="JAAXYO010000089">
    <property type="protein sequence ID" value="MBU2787933.1"/>
    <property type="molecule type" value="Genomic_DNA"/>
</dbReference>
<dbReference type="GO" id="GO:0005829">
    <property type="term" value="C:cytosol"/>
    <property type="evidence" value="ECO:0007669"/>
    <property type="project" value="TreeGrafter"/>
</dbReference>
<evidence type="ECO:0000259" key="13">
    <source>
        <dbReference type="Pfam" id="PF02223"/>
    </source>
</evidence>
<dbReference type="InterPro" id="IPR027417">
    <property type="entry name" value="P-loop_NTPase"/>
</dbReference>
<dbReference type="InterPro" id="IPR039430">
    <property type="entry name" value="Thymidylate_kin-like_dom"/>
</dbReference>
<keyword evidence="7 12" id="KW-0418">Kinase</keyword>
<dbReference type="EC" id="2.7.4.9" evidence="2 12"/>
<evidence type="ECO:0000256" key="6">
    <source>
        <dbReference type="ARBA" id="ARBA00022741"/>
    </source>
</evidence>
<keyword evidence="4 12" id="KW-0808">Transferase</keyword>
<dbReference type="AlphaFoldDB" id="A0AAE2YQ13"/>
<evidence type="ECO:0000256" key="12">
    <source>
        <dbReference type="HAMAP-Rule" id="MF_00165"/>
    </source>
</evidence>
<dbReference type="GO" id="GO:0006233">
    <property type="term" value="P:dTDP biosynthetic process"/>
    <property type="evidence" value="ECO:0007669"/>
    <property type="project" value="InterPro"/>
</dbReference>
<name>A0AAE2YQ13_9PROT</name>
<dbReference type="NCBIfam" id="TIGR00041">
    <property type="entry name" value="DTMP_kinase"/>
    <property type="match status" value="1"/>
</dbReference>
<keyword evidence="5 12" id="KW-0545">Nucleotide biosynthesis</keyword>
<dbReference type="FunFam" id="3.40.50.300:FF:000225">
    <property type="entry name" value="Thymidylate kinase"/>
    <property type="match status" value="1"/>
</dbReference>
<protein>
    <recommendedName>
        <fullName evidence="3 12">Thymidylate kinase</fullName>
        <ecNumber evidence="2 12">2.7.4.9</ecNumber>
    </recommendedName>
    <alternativeName>
        <fullName evidence="9 12">dTMP kinase</fullName>
    </alternativeName>
</protein>
<evidence type="ECO:0000256" key="7">
    <source>
        <dbReference type="ARBA" id="ARBA00022777"/>
    </source>
</evidence>
<dbReference type="SUPFAM" id="SSF52540">
    <property type="entry name" value="P-loop containing nucleoside triphosphate hydrolases"/>
    <property type="match status" value="1"/>
</dbReference>
<dbReference type="Proteomes" id="UP001197378">
    <property type="component" value="Unassembled WGS sequence"/>
</dbReference>
<feature type="domain" description="Thymidylate kinase-like" evidence="13">
    <location>
        <begin position="14"/>
        <end position="200"/>
    </location>
</feature>
<evidence type="ECO:0000313" key="14">
    <source>
        <dbReference type="EMBL" id="MBU2787933.1"/>
    </source>
</evidence>
<evidence type="ECO:0000256" key="9">
    <source>
        <dbReference type="ARBA" id="ARBA00029962"/>
    </source>
</evidence>
<evidence type="ECO:0000256" key="4">
    <source>
        <dbReference type="ARBA" id="ARBA00022679"/>
    </source>
</evidence>
<keyword evidence="8 12" id="KW-0067">ATP-binding</keyword>
<proteinExistence type="inferred from homology"/>
<dbReference type="CDD" id="cd01672">
    <property type="entry name" value="TMPK"/>
    <property type="match status" value="1"/>
</dbReference>